<proteinExistence type="predicted"/>
<dbReference type="RefSeq" id="WP_091502283.1">
    <property type="nucleotide sequence ID" value="NZ_FOLI01000003.1"/>
</dbReference>
<gene>
    <name evidence="1" type="ORF">SAMN05660453_0792</name>
</gene>
<organism evidence="1 2">
    <name type="scientific">Fructobacillus durionis</name>
    <dbReference type="NCBI Taxonomy" id="283737"/>
    <lineage>
        <taxon>Bacteria</taxon>
        <taxon>Bacillati</taxon>
        <taxon>Bacillota</taxon>
        <taxon>Bacilli</taxon>
        <taxon>Lactobacillales</taxon>
        <taxon>Lactobacillaceae</taxon>
        <taxon>Fructobacillus</taxon>
    </lineage>
</organism>
<dbReference type="EMBL" id="FOLI01000003">
    <property type="protein sequence ID" value="SFB99733.1"/>
    <property type="molecule type" value="Genomic_DNA"/>
</dbReference>
<name>A0A1I1FRL3_9LACO</name>
<dbReference type="AlphaFoldDB" id="A0A1I1FRL3"/>
<evidence type="ECO:0000313" key="1">
    <source>
        <dbReference type="EMBL" id="SFB99733.1"/>
    </source>
</evidence>
<accession>A0A1I1FRL3</accession>
<dbReference type="Proteomes" id="UP000199376">
    <property type="component" value="Unassembled WGS sequence"/>
</dbReference>
<reference evidence="1 2" key="1">
    <citation type="submission" date="2016-10" db="EMBL/GenBank/DDBJ databases">
        <authorList>
            <person name="de Groot N.N."/>
        </authorList>
    </citation>
    <scope>NUCLEOTIDE SEQUENCE [LARGE SCALE GENOMIC DNA]</scope>
    <source>
        <strain evidence="1 2">DSM 19113</strain>
    </source>
</reference>
<sequence>MINFTVSNEPMKNNDTVEFYVHSGYSASKRSWFVCVENAIPFYKKWYCSSEKAADEQAKELSQQIRSGRFQKKMTYQF</sequence>
<keyword evidence="2" id="KW-1185">Reference proteome</keyword>
<protein>
    <submittedName>
        <fullName evidence="1">Uncharacterized protein</fullName>
    </submittedName>
</protein>
<evidence type="ECO:0000313" key="2">
    <source>
        <dbReference type="Proteomes" id="UP000199376"/>
    </source>
</evidence>